<keyword evidence="1" id="KW-0812">Transmembrane</keyword>
<dbReference type="InterPro" id="IPR021775">
    <property type="entry name" value="DUF3339"/>
</dbReference>
<accession>A0A2G5E5M6</accession>
<feature type="transmembrane region" description="Helical" evidence="1">
    <location>
        <begin position="46"/>
        <end position="70"/>
    </location>
</feature>
<dbReference type="Proteomes" id="UP000230069">
    <property type="component" value="Unassembled WGS sequence"/>
</dbReference>
<dbReference type="PANTHER" id="PTHR33128">
    <property type="entry name" value="OS05G0103400 PROTEIN"/>
    <property type="match status" value="1"/>
</dbReference>
<reference evidence="2 3" key="1">
    <citation type="submission" date="2017-09" db="EMBL/GenBank/DDBJ databases">
        <title>WGS assembly of Aquilegia coerulea Goldsmith.</title>
        <authorList>
            <person name="Hodges S."/>
            <person name="Kramer E."/>
            <person name="Nordborg M."/>
            <person name="Tomkins J."/>
            <person name="Borevitz J."/>
            <person name="Derieg N."/>
            <person name="Yan J."/>
            <person name="Mihaltcheva S."/>
            <person name="Hayes R.D."/>
            <person name="Rokhsar D."/>
        </authorList>
    </citation>
    <scope>NUCLEOTIDE SEQUENCE [LARGE SCALE GENOMIC DNA]</scope>
    <source>
        <strain evidence="3">cv. Goldsmith</strain>
    </source>
</reference>
<sequence length="72" mass="7923">MSDWGPVFVAVVLFVLLSPGLLIQIPGHNRVVEFGSFQTSGASIFIHSIIYFILIAIFLLAINSMFILILNS</sequence>
<keyword evidence="1" id="KW-0472">Membrane</keyword>
<evidence type="ECO:0000313" key="2">
    <source>
        <dbReference type="EMBL" id="PIA51078.1"/>
    </source>
</evidence>
<dbReference type="InParanoid" id="A0A2G5E5M6"/>
<dbReference type="STRING" id="218851.A0A2G5E5M6"/>
<dbReference type="PANTHER" id="PTHR33128:SF55">
    <property type="entry name" value="TRANSMEMBRANE PROTEIN"/>
    <property type="match status" value="1"/>
</dbReference>
<organism evidence="2 3">
    <name type="scientific">Aquilegia coerulea</name>
    <name type="common">Rocky mountain columbine</name>
    <dbReference type="NCBI Taxonomy" id="218851"/>
    <lineage>
        <taxon>Eukaryota</taxon>
        <taxon>Viridiplantae</taxon>
        <taxon>Streptophyta</taxon>
        <taxon>Embryophyta</taxon>
        <taxon>Tracheophyta</taxon>
        <taxon>Spermatophyta</taxon>
        <taxon>Magnoliopsida</taxon>
        <taxon>Ranunculales</taxon>
        <taxon>Ranunculaceae</taxon>
        <taxon>Thalictroideae</taxon>
        <taxon>Aquilegia</taxon>
    </lineage>
</organism>
<dbReference type="EMBL" id="KZ305028">
    <property type="protein sequence ID" value="PIA51078.1"/>
    <property type="molecule type" value="Genomic_DNA"/>
</dbReference>
<name>A0A2G5E5M6_AQUCA</name>
<keyword evidence="3" id="KW-1185">Reference proteome</keyword>
<keyword evidence="1" id="KW-1133">Transmembrane helix</keyword>
<evidence type="ECO:0000313" key="3">
    <source>
        <dbReference type="Proteomes" id="UP000230069"/>
    </source>
</evidence>
<protein>
    <submittedName>
        <fullName evidence="2">Uncharacterized protein</fullName>
    </submittedName>
</protein>
<evidence type="ECO:0000256" key="1">
    <source>
        <dbReference type="SAM" id="Phobius"/>
    </source>
</evidence>
<gene>
    <name evidence="2" type="ORF">AQUCO_01100127v1</name>
</gene>
<dbReference type="AlphaFoldDB" id="A0A2G5E5M6"/>
<dbReference type="Pfam" id="PF11820">
    <property type="entry name" value="DUF3339"/>
    <property type="match status" value="1"/>
</dbReference>
<proteinExistence type="predicted"/>